<dbReference type="OrthoDB" id="9775849at2"/>
<reference evidence="11 12" key="1">
    <citation type="submission" date="2016-10" db="EMBL/GenBank/DDBJ databases">
        <authorList>
            <person name="de Groot N.N."/>
        </authorList>
    </citation>
    <scope>NUCLEOTIDE SEQUENCE [LARGE SCALE GENOMIC DNA]</scope>
    <source>
        <strain evidence="11 12">DSM 24677</strain>
    </source>
</reference>
<dbReference type="PANTHER" id="PTHR10584:SF166">
    <property type="entry name" value="RIBOKINASE"/>
    <property type="match status" value="1"/>
</dbReference>
<dbReference type="Proteomes" id="UP000199026">
    <property type="component" value="Unassembled WGS sequence"/>
</dbReference>
<dbReference type="PANTHER" id="PTHR10584">
    <property type="entry name" value="SUGAR KINASE"/>
    <property type="match status" value="1"/>
</dbReference>
<comment type="caution">
    <text evidence="9">Lacks conserved residue(s) required for the propagation of feature annotation.</text>
</comment>
<evidence type="ECO:0000256" key="3">
    <source>
        <dbReference type="ARBA" id="ARBA00022741"/>
    </source>
</evidence>
<dbReference type="InterPro" id="IPR002139">
    <property type="entry name" value="Ribo/fructo_kinase"/>
</dbReference>
<dbReference type="Gene3D" id="3.40.1190.20">
    <property type="match status" value="1"/>
</dbReference>
<keyword evidence="6 9" id="KW-0460">Magnesium</keyword>
<feature type="binding site" evidence="9">
    <location>
        <position position="179"/>
    </location>
    <ligand>
        <name>ATP</name>
        <dbReference type="ChEBI" id="CHEBI:30616"/>
    </ligand>
</feature>
<comment type="activity regulation">
    <text evidence="9">Activated by a monovalent cation that binds near, but not in, the active site. The most likely occupant of the site in vivo is potassium. Ion binding induces a conformational change that may alter substrate affinity.</text>
</comment>
<dbReference type="RefSeq" id="WP_089893906.1">
    <property type="nucleotide sequence ID" value="NZ_CALJFH010000028.1"/>
</dbReference>
<feature type="binding site" evidence="9">
    <location>
        <begin position="203"/>
        <end position="208"/>
    </location>
    <ligand>
        <name>ATP</name>
        <dbReference type="ChEBI" id="CHEBI:30616"/>
    </ligand>
</feature>
<dbReference type="SUPFAM" id="SSF53613">
    <property type="entry name" value="Ribokinase-like"/>
    <property type="match status" value="1"/>
</dbReference>
<organism evidence="11 12">
    <name type="scientific">Lentibacter algarum</name>
    <dbReference type="NCBI Taxonomy" id="576131"/>
    <lineage>
        <taxon>Bacteria</taxon>
        <taxon>Pseudomonadati</taxon>
        <taxon>Pseudomonadota</taxon>
        <taxon>Alphaproteobacteria</taxon>
        <taxon>Rhodobacterales</taxon>
        <taxon>Roseobacteraceae</taxon>
        <taxon>Lentibacter</taxon>
    </lineage>
</organism>
<dbReference type="STRING" id="576131.SAMN05444486_10458"/>
<dbReference type="InterPro" id="IPR029056">
    <property type="entry name" value="Ribokinase-like"/>
</dbReference>
<feature type="binding site" evidence="9">
    <location>
        <position position="268"/>
    </location>
    <ligand>
        <name>K(+)</name>
        <dbReference type="ChEBI" id="CHEBI:29103"/>
    </ligand>
</feature>
<keyword evidence="3 9" id="KW-0547">Nucleotide-binding</keyword>
<dbReference type="GO" id="GO:0005524">
    <property type="term" value="F:ATP binding"/>
    <property type="evidence" value="ECO:0007669"/>
    <property type="project" value="UniProtKB-UniRule"/>
</dbReference>
<dbReference type="HAMAP" id="MF_01987">
    <property type="entry name" value="Ribokinase"/>
    <property type="match status" value="1"/>
</dbReference>
<keyword evidence="8 9" id="KW-0119">Carbohydrate metabolism</keyword>
<keyword evidence="5 9" id="KW-0067">ATP-binding</keyword>
<feature type="binding site" evidence="9">
    <location>
        <begin position="38"/>
        <end position="42"/>
    </location>
    <ligand>
        <name>substrate</name>
    </ligand>
</feature>
<evidence type="ECO:0000256" key="9">
    <source>
        <dbReference type="HAMAP-Rule" id="MF_01987"/>
    </source>
</evidence>
<protein>
    <recommendedName>
        <fullName evidence="9">Ribokinase</fullName>
        <shortName evidence="9">RK</shortName>
        <ecNumber evidence="9">2.7.1.15</ecNumber>
    </recommendedName>
</protein>
<feature type="binding site" evidence="9">
    <location>
        <position position="265"/>
    </location>
    <ligand>
        <name>K(+)</name>
        <dbReference type="ChEBI" id="CHEBI:29103"/>
    </ligand>
</feature>
<name>A0A1H3MXQ9_9RHOB</name>
<dbReference type="GO" id="GO:0004747">
    <property type="term" value="F:ribokinase activity"/>
    <property type="evidence" value="ECO:0007669"/>
    <property type="project" value="UniProtKB-UniRule"/>
</dbReference>
<dbReference type="GeneID" id="78125699"/>
<keyword evidence="1 9" id="KW-0808">Transferase</keyword>
<keyword evidence="12" id="KW-1185">Reference proteome</keyword>
<dbReference type="CDD" id="cd01174">
    <property type="entry name" value="ribokinase"/>
    <property type="match status" value="1"/>
</dbReference>
<proteinExistence type="inferred from homology"/>
<dbReference type="EMBL" id="FNPR01000004">
    <property type="protein sequence ID" value="SDY81461.1"/>
    <property type="molecule type" value="Genomic_DNA"/>
</dbReference>
<feature type="domain" description="Carbohydrate kinase PfkB" evidence="10">
    <location>
        <begin position="3"/>
        <end position="277"/>
    </location>
</feature>
<keyword evidence="4 9" id="KW-0418">Kinase</keyword>
<comment type="subcellular location">
    <subcellularLocation>
        <location evidence="9">Cytoplasm</location>
    </subcellularLocation>
</comment>
<feature type="binding site" evidence="9">
    <location>
        <begin position="234"/>
        <end position="235"/>
    </location>
    <ligand>
        <name>ATP</name>
        <dbReference type="ChEBI" id="CHEBI:30616"/>
    </ligand>
</feature>
<dbReference type="InterPro" id="IPR011611">
    <property type="entry name" value="PfkB_dom"/>
</dbReference>
<feature type="binding site" evidence="9">
    <location>
        <position position="229"/>
    </location>
    <ligand>
        <name>K(+)</name>
        <dbReference type="ChEBI" id="CHEBI:29103"/>
    </ligand>
</feature>
<evidence type="ECO:0000256" key="6">
    <source>
        <dbReference type="ARBA" id="ARBA00022842"/>
    </source>
</evidence>
<comment type="pathway">
    <text evidence="9">Carbohydrate metabolism; D-ribose degradation; D-ribose 5-phosphate from beta-D-ribopyranose: step 2/2.</text>
</comment>
<dbReference type="AlphaFoldDB" id="A0A1H3MXQ9"/>
<keyword evidence="9" id="KW-0963">Cytoplasm</keyword>
<feature type="binding site" evidence="9">
    <location>
        <position position="270"/>
    </location>
    <ligand>
        <name>K(+)</name>
        <dbReference type="ChEBI" id="CHEBI:29103"/>
    </ligand>
</feature>
<evidence type="ECO:0000259" key="10">
    <source>
        <dbReference type="Pfam" id="PF00294"/>
    </source>
</evidence>
<feature type="binding site" evidence="9">
    <location>
        <begin position="10"/>
        <end position="12"/>
    </location>
    <ligand>
        <name>substrate</name>
    </ligand>
</feature>
<feature type="binding site" evidence="9">
    <location>
        <position position="235"/>
    </location>
    <ligand>
        <name>substrate</name>
    </ligand>
</feature>
<comment type="function">
    <text evidence="9">Catalyzes the phosphorylation of ribose at O-5 in a reaction requiring ATP and magnesium. The resulting D-ribose-5-phosphate can then be used either for sythesis of nucleotides, histidine, and tryptophan, or as a component of the pentose phosphate pathway.</text>
</comment>
<sequence length="289" mass="29690">MTLFCLGSINLDHFYEVPHLPAPGETILAESHSTGLGGKGANQSVAAAQAGARVVHIGAVGPDGAWAVSRLKALGVDTTHISEVTAPTAHAIINVDPKGENAIVVFPGANMQQSLTQLKTALLSAKRGDMLLLQNETNLAFEAATLARSLGLKVLYAAAPFNAAATAALLPLTDILILNAVEMKQLSEAKSTADLSPETIVVTEGSKGGYALTSKGKQRFSAFPVQALDTTGAGDTFTGYLAAALQEGQSLQDALRCAAAASALKVTKRGTADAIPSRSAVDSFLKAQA</sequence>
<feature type="binding site" evidence="9">
    <location>
        <position position="231"/>
    </location>
    <ligand>
        <name>K(+)</name>
        <dbReference type="ChEBI" id="CHEBI:29103"/>
    </ligand>
</feature>
<evidence type="ECO:0000313" key="11">
    <source>
        <dbReference type="EMBL" id="SDY81461.1"/>
    </source>
</evidence>
<comment type="catalytic activity">
    <reaction evidence="9">
        <text>D-ribose + ATP = D-ribose 5-phosphate + ADP + H(+)</text>
        <dbReference type="Rhea" id="RHEA:13697"/>
        <dbReference type="ChEBI" id="CHEBI:15378"/>
        <dbReference type="ChEBI" id="CHEBI:30616"/>
        <dbReference type="ChEBI" id="CHEBI:47013"/>
        <dbReference type="ChEBI" id="CHEBI:78346"/>
        <dbReference type="ChEBI" id="CHEBI:456216"/>
        <dbReference type="EC" id="2.7.1.15"/>
    </reaction>
</comment>
<comment type="similarity">
    <text evidence="9">Belongs to the carbohydrate kinase PfkB family. Ribokinase subfamily.</text>
</comment>
<dbReference type="PRINTS" id="PR00990">
    <property type="entry name" value="RIBOKINASE"/>
</dbReference>
<feature type="active site" description="Proton acceptor" evidence="9">
    <location>
        <position position="235"/>
    </location>
</feature>
<evidence type="ECO:0000256" key="2">
    <source>
        <dbReference type="ARBA" id="ARBA00022723"/>
    </source>
</evidence>
<evidence type="ECO:0000256" key="5">
    <source>
        <dbReference type="ARBA" id="ARBA00022840"/>
    </source>
</evidence>
<evidence type="ECO:0000256" key="4">
    <source>
        <dbReference type="ARBA" id="ARBA00022777"/>
    </source>
</evidence>
<comment type="subunit">
    <text evidence="9">Homodimer.</text>
</comment>
<dbReference type="EC" id="2.7.1.15" evidence="9"/>
<dbReference type="Pfam" id="PF00294">
    <property type="entry name" value="PfkB"/>
    <property type="match status" value="1"/>
</dbReference>
<dbReference type="InterPro" id="IPR011877">
    <property type="entry name" value="Ribokinase"/>
</dbReference>
<evidence type="ECO:0000256" key="8">
    <source>
        <dbReference type="ARBA" id="ARBA00023277"/>
    </source>
</evidence>
<keyword evidence="2 9" id="KW-0479">Metal-binding</keyword>
<keyword evidence="7 9" id="KW-0630">Potassium</keyword>
<evidence type="ECO:0000313" key="12">
    <source>
        <dbReference type="Proteomes" id="UP000199026"/>
    </source>
</evidence>
<accession>A0A1H3MXQ9</accession>
<dbReference type="GO" id="GO:0019303">
    <property type="term" value="P:D-ribose catabolic process"/>
    <property type="evidence" value="ECO:0007669"/>
    <property type="project" value="UniProtKB-UniRule"/>
</dbReference>
<feature type="binding site" evidence="9">
    <location>
        <position position="136"/>
    </location>
    <ligand>
        <name>substrate</name>
    </ligand>
</feature>
<evidence type="ECO:0000256" key="1">
    <source>
        <dbReference type="ARBA" id="ARBA00022679"/>
    </source>
</evidence>
<evidence type="ECO:0000256" key="7">
    <source>
        <dbReference type="ARBA" id="ARBA00022958"/>
    </source>
</evidence>
<comment type="cofactor">
    <cofactor evidence="9">
        <name>Mg(2+)</name>
        <dbReference type="ChEBI" id="CHEBI:18420"/>
    </cofactor>
    <text evidence="9">Requires a divalent cation, most likely magnesium in vivo, as an electrophilic catalyst to aid phosphoryl group transfer. It is the chelate of the metal and the nucleotide that is the actual substrate.</text>
</comment>
<dbReference type="GO" id="GO:0005737">
    <property type="term" value="C:cytoplasm"/>
    <property type="evidence" value="ECO:0007669"/>
    <property type="project" value="UniProtKB-SubCell"/>
</dbReference>
<dbReference type="UniPathway" id="UPA00916">
    <property type="reaction ID" value="UER00889"/>
</dbReference>
<gene>
    <name evidence="9" type="primary">rbsK</name>
    <name evidence="11" type="ORF">SAMN05444486_10458</name>
</gene>
<dbReference type="GO" id="GO:0046872">
    <property type="term" value="F:metal ion binding"/>
    <property type="evidence" value="ECO:0007669"/>
    <property type="project" value="UniProtKB-KW"/>
</dbReference>